<protein>
    <submittedName>
        <fullName evidence="8">Amino acid transporter</fullName>
    </submittedName>
</protein>
<keyword evidence="5 7" id="KW-0472">Membrane</keyword>
<dbReference type="Pfam" id="PF13520">
    <property type="entry name" value="AA_permease_2"/>
    <property type="match status" value="1"/>
</dbReference>
<keyword evidence="2" id="KW-1003">Cell membrane</keyword>
<evidence type="ECO:0000256" key="7">
    <source>
        <dbReference type="SAM" id="Phobius"/>
    </source>
</evidence>
<keyword evidence="4 7" id="KW-1133">Transmembrane helix</keyword>
<dbReference type="InterPro" id="IPR050367">
    <property type="entry name" value="APC_superfamily"/>
</dbReference>
<gene>
    <name evidence="8" type="ORF">QFZ36_002150</name>
</gene>
<feature type="transmembrane region" description="Helical" evidence="7">
    <location>
        <begin position="383"/>
        <end position="404"/>
    </location>
</feature>
<feature type="transmembrane region" description="Helical" evidence="7">
    <location>
        <begin position="410"/>
        <end position="437"/>
    </location>
</feature>
<feature type="transmembrane region" description="Helical" evidence="7">
    <location>
        <begin position="275"/>
        <end position="295"/>
    </location>
</feature>
<feature type="transmembrane region" description="Helical" evidence="7">
    <location>
        <begin position="481"/>
        <end position="499"/>
    </location>
</feature>
<dbReference type="Gene3D" id="1.20.1740.10">
    <property type="entry name" value="Amino acid/polyamine transporter I"/>
    <property type="match status" value="1"/>
</dbReference>
<feature type="transmembrane region" description="Helical" evidence="7">
    <location>
        <begin position="197"/>
        <end position="216"/>
    </location>
</feature>
<dbReference type="PANTHER" id="PTHR42770">
    <property type="entry name" value="AMINO ACID TRANSPORTER-RELATED"/>
    <property type="match status" value="1"/>
</dbReference>
<evidence type="ECO:0000256" key="2">
    <source>
        <dbReference type="ARBA" id="ARBA00022475"/>
    </source>
</evidence>
<name>A0ABU0PKU1_9MICC</name>
<dbReference type="PIRSF" id="PIRSF006060">
    <property type="entry name" value="AA_transporter"/>
    <property type="match status" value="1"/>
</dbReference>
<dbReference type="PANTHER" id="PTHR42770:SF16">
    <property type="entry name" value="AMINO ACID PERMEASE"/>
    <property type="match status" value="1"/>
</dbReference>
<evidence type="ECO:0000256" key="6">
    <source>
        <dbReference type="SAM" id="MobiDB-lite"/>
    </source>
</evidence>
<comment type="subcellular location">
    <subcellularLocation>
        <location evidence="1">Cell membrane</location>
        <topology evidence="1">Multi-pass membrane protein</topology>
    </subcellularLocation>
</comment>
<reference evidence="8 9" key="1">
    <citation type="submission" date="2023-07" db="EMBL/GenBank/DDBJ databases">
        <title>Comparative genomics of wheat-associated soil bacteria to identify genetic determinants of phenazine resistance.</title>
        <authorList>
            <person name="Mouncey N."/>
        </authorList>
    </citation>
    <scope>NUCLEOTIDE SEQUENCE [LARGE SCALE GENOMIC DNA]</scope>
    <source>
        <strain evidence="8 9">W1I3</strain>
    </source>
</reference>
<organism evidence="8 9">
    <name type="scientific">Pseudarthrobacter siccitolerans</name>
    <dbReference type="NCBI Taxonomy" id="861266"/>
    <lineage>
        <taxon>Bacteria</taxon>
        <taxon>Bacillati</taxon>
        <taxon>Actinomycetota</taxon>
        <taxon>Actinomycetes</taxon>
        <taxon>Micrococcales</taxon>
        <taxon>Micrococcaceae</taxon>
        <taxon>Pseudarthrobacter</taxon>
    </lineage>
</organism>
<feature type="transmembrane region" description="Helical" evidence="7">
    <location>
        <begin position="449"/>
        <end position="475"/>
    </location>
</feature>
<evidence type="ECO:0000256" key="1">
    <source>
        <dbReference type="ARBA" id="ARBA00004651"/>
    </source>
</evidence>
<feature type="transmembrane region" description="Helical" evidence="7">
    <location>
        <begin position="50"/>
        <end position="69"/>
    </location>
</feature>
<feature type="transmembrane region" description="Helical" evidence="7">
    <location>
        <begin position="171"/>
        <end position="190"/>
    </location>
</feature>
<keyword evidence="9" id="KW-1185">Reference proteome</keyword>
<accession>A0ABU0PKU1</accession>
<dbReference type="Proteomes" id="UP001236806">
    <property type="component" value="Unassembled WGS sequence"/>
</dbReference>
<comment type="caution">
    <text evidence="8">The sequence shown here is derived from an EMBL/GenBank/DDBJ whole genome shotgun (WGS) entry which is preliminary data.</text>
</comment>
<keyword evidence="3 7" id="KW-0812">Transmembrane</keyword>
<dbReference type="EMBL" id="JAUSXB010000001">
    <property type="protein sequence ID" value="MDQ0674589.1"/>
    <property type="molecule type" value="Genomic_DNA"/>
</dbReference>
<evidence type="ECO:0000313" key="9">
    <source>
        <dbReference type="Proteomes" id="UP001236806"/>
    </source>
</evidence>
<evidence type="ECO:0000256" key="4">
    <source>
        <dbReference type="ARBA" id="ARBA00022989"/>
    </source>
</evidence>
<feature type="transmembrane region" description="Helical" evidence="7">
    <location>
        <begin position="131"/>
        <end position="151"/>
    </location>
</feature>
<feature type="transmembrane region" description="Helical" evidence="7">
    <location>
        <begin position="328"/>
        <end position="351"/>
    </location>
</feature>
<proteinExistence type="predicted"/>
<feature type="transmembrane region" description="Helical" evidence="7">
    <location>
        <begin position="236"/>
        <end position="255"/>
    </location>
</feature>
<dbReference type="InterPro" id="IPR002293">
    <property type="entry name" value="AA/rel_permease1"/>
</dbReference>
<feature type="region of interest" description="Disordered" evidence="6">
    <location>
        <begin position="1"/>
        <end position="42"/>
    </location>
</feature>
<evidence type="ECO:0000256" key="3">
    <source>
        <dbReference type="ARBA" id="ARBA00022692"/>
    </source>
</evidence>
<evidence type="ECO:0000256" key="5">
    <source>
        <dbReference type="ARBA" id="ARBA00023136"/>
    </source>
</evidence>
<sequence length="516" mass="52952">MLDSTVQDLEPHPSPPALMTVKKDPMSISNSESRTADASPAKEHSTALRAGSIGVMGILFFVLSAQAPLTGITGASPLAAALGNGAGAPGAYLIVGVVIVIFAVGFVAMSRRIQGSGAFYAYVTAAFGRKAGAGAAWLALLAYSTVQAAMYGLYGAAFSGLLASVSVNVPWWALALATMAGVQVLGSLNIELGAKVLALLVGLEVAILLMFGFTVLFSGGGPEGISIAASFSPEAIAAGAPGVAIMFAVASMFGFESTAIYSAEAKDAHRTVARATYLSVAVIAVFFSFISWMLVSYYGPSQVMDAAGAALESGDSTSFVLAPMVELFGPWAGTATGILLVTSLLAGIIAFHNGINRYLHSLALQGSMPAVLARTNRHSAPAAAARIQTATAVVLVVPFALLALDPVLTLFSWFSGLAVAALLVLYILCSVAVVGFFRRERVEVQLWQTFLAPALATLLLAWVLALVVSNFTALIGGSAETAAALLVAVPVMFAAGVLVESRIERRQKAGSLGNAG</sequence>
<evidence type="ECO:0000313" key="8">
    <source>
        <dbReference type="EMBL" id="MDQ0674589.1"/>
    </source>
</evidence>
<feature type="transmembrane region" description="Helical" evidence="7">
    <location>
        <begin position="89"/>
        <end position="110"/>
    </location>
</feature>